<dbReference type="KEGG" id="dcr:108199622"/>
<dbReference type="PROSITE" id="PS51277">
    <property type="entry name" value="BURP"/>
    <property type="match status" value="1"/>
</dbReference>
<evidence type="ECO:0000313" key="3">
    <source>
        <dbReference type="EMBL" id="KZN11851.1"/>
    </source>
</evidence>
<dbReference type="OrthoDB" id="654134at2759"/>
<feature type="signal peptide" evidence="1">
    <location>
        <begin position="1"/>
        <end position="21"/>
    </location>
</feature>
<dbReference type="STRING" id="79200.A0A166J6Q8"/>
<dbReference type="EMBL" id="CP093343">
    <property type="protein sequence ID" value="WOG85686.1"/>
    <property type="molecule type" value="Genomic_DNA"/>
</dbReference>
<dbReference type="PANTHER" id="PTHR31236:SF2">
    <property type="entry name" value="BURP DOMAIN PROTEIN RD22"/>
    <property type="match status" value="1"/>
</dbReference>
<sequence>MEFNLFRFYALLSVAFVASHAARTFEDYWRSVLPDTPLPKSISGLLQSPEWMNDESKVSNVEKQTGDRPIQLIICCLCNQLHNYPNVALFFLEKDMHQGARMNLHFTKSTIPIPFLPQNIANSIPFSSIKLPERLSKFSVKQNTLESETIKDTISECEAPGIKGQEKYCEIK</sequence>
<dbReference type="OMA" id="DPNRFFM"/>
<dbReference type="AlphaFoldDB" id="A0A166J6Q8"/>
<evidence type="ECO:0000256" key="1">
    <source>
        <dbReference type="SAM" id="SignalP"/>
    </source>
</evidence>
<evidence type="ECO:0000313" key="5">
    <source>
        <dbReference type="Proteomes" id="UP000077755"/>
    </source>
</evidence>
<protein>
    <recommendedName>
        <fullName evidence="2">BURP domain-containing protein</fullName>
    </recommendedName>
</protein>
<feature type="chain" id="PRO_5007875686" description="BURP domain-containing protein" evidence="1">
    <location>
        <begin position="22"/>
        <end position="172"/>
    </location>
</feature>
<feature type="domain" description="BURP" evidence="2">
    <location>
        <begin position="90"/>
        <end position="172"/>
    </location>
</feature>
<dbReference type="EMBL" id="LNRQ01000001">
    <property type="protein sequence ID" value="KZN11851.1"/>
    <property type="molecule type" value="Genomic_DNA"/>
</dbReference>
<reference evidence="4" key="2">
    <citation type="submission" date="2022-03" db="EMBL/GenBank/DDBJ databases">
        <title>Draft title - Genomic analysis of global carrot germplasm unveils the trajectory of domestication and the origin of high carotenoid orange carrot.</title>
        <authorList>
            <person name="Iorizzo M."/>
            <person name="Ellison S."/>
            <person name="Senalik D."/>
            <person name="Macko-Podgorni A."/>
            <person name="Grzebelus D."/>
            <person name="Bostan H."/>
            <person name="Rolling W."/>
            <person name="Curaba J."/>
            <person name="Simon P."/>
        </authorList>
    </citation>
    <scope>NUCLEOTIDE SEQUENCE</scope>
    <source>
        <tissue evidence="4">Leaf</tissue>
    </source>
</reference>
<name>A0A166J6Q8_DAUCS</name>
<dbReference type="PANTHER" id="PTHR31236">
    <property type="entry name" value="BURP DOMAIN PROTEIN USPL1-LIKE"/>
    <property type="match status" value="1"/>
</dbReference>
<evidence type="ECO:0000313" key="4">
    <source>
        <dbReference type="EMBL" id="WOG85686.1"/>
    </source>
</evidence>
<evidence type="ECO:0000259" key="2">
    <source>
        <dbReference type="PROSITE" id="PS51277"/>
    </source>
</evidence>
<organism evidence="3">
    <name type="scientific">Daucus carota subsp. sativus</name>
    <name type="common">Carrot</name>
    <dbReference type="NCBI Taxonomy" id="79200"/>
    <lineage>
        <taxon>Eukaryota</taxon>
        <taxon>Viridiplantae</taxon>
        <taxon>Streptophyta</taxon>
        <taxon>Embryophyta</taxon>
        <taxon>Tracheophyta</taxon>
        <taxon>Spermatophyta</taxon>
        <taxon>Magnoliopsida</taxon>
        <taxon>eudicotyledons</taxon>
        <taxon>Gunneridae</taxon>
        <taxon>Pentapetalae</taxon>
        <taxon>asterids</taxon>
        <taxon>campanulids</taxon>
        <taxon>Apiales</taxon>
        <taxon>Apiaceae</taxon>
        <taxon>Apioideae</taxon>
        <taxon>Scandiceae</taxon>
        <taxon>Daucinae</taxon>
        <taxon>Daucus</taxon>
        <taxon>Daucus sect. Daucus</taxon>
    </lineage>
</organism>
<dbReference type="InterPro" id="IPR044816">
    <property type="entry name" value="BURP"/>
</dbReference>
<reference evidence="3" key="1">
    <citation type="journal article" date="2016" name="Nat. Genet.">
        <title>A high-quality carrot genome assembly provides new insights into carotenoid accumulation and asterid genome evolution.</title>
        <authorList>
            <person name="Iorizzo M."/>
            <person name="Ellison S."/>
            <person name="Senalik D."/>
            <person name="Zeng P."/>
            <person name="Satapoomin P."/>
            <person name="Huang J."/>
            <person name="Bowman M."/>
            <person name="Iovene M."/>
            <person name="Sanseverino W."/>
            <person name="Cavagnaro P."/>
            <person name="Yildiz M."/>
            <person name="Macko-Podgorni A."/>
            <person name="Moranska E."/>
            <person name="Grzebelus E."/>
            <person name="Grzebelus D."/>
            <person name="Ashrafi H."/>
            <person name="Zheng Z."/>
            <person name="Cheng S."/>
            <person name="Spooner D."/>
            <person name="Van Deynze A."/>
            <person name="Simon P."/>
        </authorList>
    </citation>
    <scope>NUCLEOTIDE SEQUENCE [LARGE SCALE GENOMIC DNA]</scope>
    <source>
        <tissue evidence="3">Leaf</tissue>
    </source>
</reference>
<gene>
    <name evidence="3" type="ORF">DCAR_004507</name>
    <name evidence="4" type="ORF">DCAR_0104877</name>
</gene>
<proteinExistence type="predicted"/>
<dbReference type="Proteomes" id="UP000077755">
    <property type="component" value="Chromosome 1"/>
</dbReference>
<keyword evidence="1" id="KW-0732">Signal</keyword>
<dbReference type="InterPro" id="IPR004873">
    <property type="entry name" value="BURP_dom"/>
</dbReference>
<keyword evidence="5" id="KW-1185">Reference proteome</keyword>
<dbReference type="Pfam" id="PF03181">
    <property type="entry name" value="BURP"/>
    <property type="match status" value="1"/>
</dbReference>
<accession>A0A166J6Q8</accession>
<dbReference type="Gramene" id="KZN11851">
    <property type="protein sequence ID" value="KZN11851"/>
    <property type="gene ID" value="DCAR_004507"/>
</dbReference>